<feature type="compositionally biased region" description="Basic and acidic residues" evidence="1">
    <location>
        <begin position="122"/>
        <end position="136"/>
    </location>
</feature>
<dbReference type="AlphaFoldDB" id="A0A2S2PHZ2"/>
<organism evidence="2">
    <name type="scientific">Schizaphis graminum</name>
    <name type="common">Green bug aphid</name>
    <dbReference type="NCBI Taxonomy" id="13262"/>
    <lineage>
        <taxon>Eukaryota</taxon>
        <taxon>Metazoa</taxon>
        <taxon>Ecdysozoa</taxon>
        <taxon>Arthropoda</taxon>
        <taxon>Hexapoda</taxon>
        <taxon>Insecta</taxon>
        <taxon>Pterygota</taxon>
        <taxon>Neoptera</taxon>
        <taxon>Paraneoptera</taxon>
        <taxon>Hemiptera</taxon>
        <taxon>Sternorrhyncha</taxon>
        <taxon>Aphidomorpha</taxon>
        <taxon>Aphidoidea</taxon>
        <taxon>Aphididae</taxon>
        <taxon>Aphidini</taxon>
        <taxon>Schizaphis</taxon>
    </lineage>
</organism>
<accession>A0A2S2PHZ2</accession>
<feature type="region of interest" description="Disordered" evidence="1">
    <location>
        <begin position="111"/>
        <end position="157"/>
    </location>
</feature>
<name>A0A2S2PHZ2_SCHGA</name>
<dbReference type="EMBL" id="GGMR01016229">
    <property type="protein sequence ID" value="MBY28848.1"/>
    <property type="molecule type" value="Transcribed_RNA"/>
</dbReference>
<protein>
    <submittedName>
        <fullName evidence="2">Uncharacterized protein</fullName>
    </submittedName>
</protein>
<gene>
    <name evidence="2" type="ORF">g.54702</name>
</gene>
<evidence type="ECO:0000313" key="2">
    <source>
        <dbReference type="EMBL" id="MBY28848.1"/>
    </source>
</evidence>
<reference evidence="2" key="1">
    <citation type="submission" date="2018-04" db="EMBL/GenBank/DDBJ databases">
        <title>Transcriptome of Schizaphis graminum biotype I.</title>
        <authorList>
            <person name="Scully E.D."/>
            <person name="Geib S.M."/>
            <person name="Palmer N.A."/>
            <person name="Koch K."/>
            <person name="Bradshaw J."/>
            <person name="Heng-Moss T."/>
            <person name="Sarath G."/>
        </authorList>
    </citation>
    <scope>NUCLEOTIDE SEQUENCE</scope>
</reference>
<evidence type="ECO:0000256" key="1">
    <source>
        <dbReference type="SAM" id="MobiDB-lite"/>
    </source>
</evidence>
<proteinExistence type="predicted"/>
<sequence>MIKLGFDLFKIPPNLSVDIRAYWSKKTLQPVKEEGTVATTVFSFTDRTTTTKENEENPTVKALAELYAHVHNLPESAEKRRMFIKRVSNHNSVITPNRSLTNSIKKHIFKKGSKFKQGSMKSAERQQSKLAEEKSKPSAATSSDKENKDDSFKIKKKGTKKLPIKEMKYSKLEDHCSPKLDLDTPVDCFSTPNVVKRIKRCTSTPSAVTPHQQHPNDDMSPITQSAQKMTKSMQETMMTPRSRKPVVALSNSNIHKMKPCNSDSSISNLPNRQSLTSVSSNPYYLMTSGDSLSSSFRDYLFSQSVLTASPVDLSFGDTSSSSTQSLLSDLEDDPLQFSKCTSSTESLPKRKRLTSENFNETLL</sequence>
<feature type="compositionally biased region" description="Basic and acidic residues" evidence="1">
    <location>
        <begin position="143"/>
        <end position="153"/>
    </location>
</feature>